<comment type="similarity">
    <text evidence="3 11">Belongs to the peptidase M50B family.</text>
</comment>
<evidence type="ECO:0000256" key="11">
    <source>
        <dbReference type="RuleBase" id="RU362031"/>
    </source>
</evidence>
<dbReference type="InterPro" id="IPR036034">
    <property type="entry name" value="PDZ_sf"/>
</dbReference>
<dbReference type="Pfam" id="PF02163">
    <property type="entry name" value="Peptidase_M50"/>
    <property type="match status" value="1"/>
</dbReference>
<dbReference type="Gene3D" id="2.30.42.10">
    <property type="match status" value="1"/>
</dbReference>
<keyword evidence="6 11" id="KW-0378">Hydrolase</keyword>
<dbReference type="CDD" id="cd06163">
    <property type="entry name" value="S2P-M50_PDZ_RseP-like"/>
    <property type="match status" value="1"/>
</dbReference>
<dbReference type="NCBIfam" id="TIGR00054">
    <property type="entry name" value="RIP metalloprotease RseP"/>
    <property type="match status" value="1"/>
</dbReference>
<reference evidence="13" key="1">
    <citation type="submission" date="2013-04" db="EMBL/GenBank/DDBJ databases">
        <title>The genome sequencing project of 58 acetic acid bacteria.</title>
        <authorList>
            <person name="Okamoto-Kainuma A."/>
            <person name="Ishikawa M."/>
            <person name="Umino S."/>
            <person name="Koizumi Y."/>
            <person name="Shiwa Y."/>
            <person name="Yoshikawa H."/>
            <person name="Matsutani M."/>
            <person name="Matsushita K."/>
        </authorList>
    </citation>
    <scope>NUCLEOTIDE SEQUENCE</scope>
    <source>
        <strain evidence="13">DSM 15669</strain>
    </source>
</reference>
<evidence type="ECO:0000256" key="10">
    <source>
        <dbReference type="ARBA" id="ARBA00023136"/>
    </source>
</evidence>
<keyword evidence="7 11" id="KW-0862">Zinc</keyword>
<evidence type="ECO:0000256" key="7">
    <source>
        <dbReference type="ARBA" id="ARBA00022833"/>
    </source>
</evidence>
<feature type="transmembrane region" description="Helical" evidence="11">
    <location>
        <begin position="275"/>
        <end position="297"/>
    </location>
</feature>
<proteinExistence type="inferred from homology"/>
<dbReference type="InterPro" id="IPR004387">
    <property type="entry name" value="Pept_M50_Zn"/>
</dbReference>
<dbReference type="Proteomes" id="UP001062901">
    <property type="component" value="Unassembled WGS sequence"/>
</dbReference>
<dbReference type="PANTHER" id="PTHR42837">
    <property type="entry name" value="REGULATOR OF SIGMA-E PROTEASE RSEP"/>
    <property type="match status" value="1"/>
</dbReference>
<dbReference type="InterPro" id="IPR041489">
    <property type="entry name" value="PDZ_6"/>
</dbReference>
<organism evidence="13 14">
    <name type="scientific">Saccharibacter floricola DSM 15669</name>
    <dbReference type="NCBI Taxonomy" id="1123227"/>
    <lineage>
        <taxon>Bacteria</taxon>
        <taxon>Pseudomonadati</taxon>
        <taxon>Pseudomonadota</taxon>
        <taxon>Alphaproteobacteria</taxon>
        <taxon>Acetobacterales</taxon>
        <taxon>Acetobacteraceae</taxon>
        <taxon>Saccharibacter</taxon>
    </lineage>
</organism>
<keyword evidence="8 11" id="KW-1133">Transmembrane helix</keyword>
<comment type="caution">
    <text evidence="13">The sequence shown here is derived from an EMBL/GenBank/DDBJ whole genome shotgun (WGS) entry which is preliminary data.</text>
</comment>
<evidence type="ECO:0000256" key="8">
    <source>
        <dbReference type="ARBA" id="ARBA00022989"/>
    </source>
</evidence>
<evidence type="ECO:0000256" key="9">
    <source>
        <dbReference type="ARBA" id="ARBA00023049"/>
    </source>
</evidence>
<dbReference type="SMART" id="SM00228">
    <property type="entry name" value="PDZ"/>
    <property type="match status" value="1"/>
</dbReference>
<gene>
    <name evidence="13" type="ORF">AA15669_1099</name>
</gene>
<dbReference type="EC" id="3.4.24.-" evidence="11"/>
<evidence type="ECO:0000256" key="5">
    <source>
        <dbReference type="ARBA" id="ARBA00022692"/>
    </source>
</evidence>
<feature type="transmembrane region" description="Helical" evidence="11">
    <location>
        <begin position="327"/>
        <end position="346"/>
    </location>
</feature>
<feature type="transmembrane region" description="Helical" evidence="11">
    <location>
        <begin position="7"/>
        <end position="29"/>
    </location>
</feature>
<evidence type="ECO:0000256" key="3">
    <source>
        <dbReference type="ARBA" id="ARBA00007931"/>
    </source>
</evidence>
<evidence type="ECO:0000256" key="6">
    <source>
        <dbReference type="ARBA" id="ARBA00022801"/>
    </source>
</evidence>
<keyword evidence="4" id="KW-0645">Protease</keyword>
<keyword evidence="9 11" id="KW-0482">Metalloprotease</keyword>
<keyword evidence="5 11" id="KW-0812">Transmembrane</keyword>
<comment type="subcellular location">
    <subcellularLocation>
        <location evidence="2">Membrane</location>
        <topology evidence="2">Multi-pass membrane protein</topology>
    </subcellularLocation>
</comment>
<evidence type="ECO:0000256" key="2">
    <source>
        <dbReference type="ARBA" id="ARBA00004141"/>
    </source>
</evidence>
<evidence type="ECO:0000256" key="4">
    <source>
        <dbReference type="ARBA" id="ARBA00022670"/>
    </source>
</evidence>
<comment type="cofactor">
    <cofactor evidence="1 11">
        <name>Zn(2+)</name>
        <dbReference type="ChEBI" id="CHEBI:29105"/>
    </cofactor>
</comment>
<dbReference type="InterPro" id="IPR008915">
    <property type="entry name" value="Peptidase_M50"/>
</dbReference>
<keyword evidence="11" id="KW-0479">Metal-binding</keyword>
<protein>
    <recommendedName>
        <fullName evidence="11">Zinc metalloprotease</fullName>
        <ecNumber evidence="11">3.4.24.-</ecNumber>
    </recommendedName>
</protein>
<name>A0ABQ0NZM3_9PROT</name>
<dbReference type="PANTHER" id="PTHR42837:SF2">
    <property type="entry name" value="MEMBRANE METALLOPROTEASE ARASP2, CHLOROPLASTIC-RELATED"/>
    <property type="match status" value="1"/>
</dbReference>
<evidence type="ECO:0000313" key="13">
    <source>
        <dbReference type="EMBL" id="GBQ06809.1"/>
    </source>
</evidence>
<evidence type="ECO:0000313" key="14">
    <source>
        <dbReference type="Proteomes" id="UP001062901"/>
    </source>
</evidence>
<dbReference type="PROSITE" id="PS50106">
    <property type="entry name" value="PDZ"/>
    <property type="match status" value="1"/>
</dbReference>
<sequence>MMHTVESILIGILVLSVVVFVHELGHYLAARWRHIKVDVFSIGFGPALTSWYDRAGTRWQLSALPLGGYVKLHGFGGDDSSDEAVDDDEAFHRKPVLSRAIVTVMGPVFNFIFTIIIFIGLFGFYGHSEVRPDVGEIEPGSVAQKAGLHVGDHLTSLNGRTLLGVADLQAQISAHPGENVTLGLSRQGQDLALPLTLGEKGQTGHKTGYLGVRFSIVIGKALPFYKAVPMAFEKTWDLCVQVLQSVWQIISGQRSASQLSGTIGIIHASGQVAHYGWVSLLLFVAAISTSLGLFNLFPIPMLDGGHLVFYAAEAIMGRPVSERVQGYALQAGLSLVLVLFLFTGYNDLRNLGFFHKIESISHWVFSQH</sequence>
<evidence type="ECO:0000256" key="1">
    <source>
        <dbReference type="ARBA" id="ARBA00001947"/>
    </source>
</evidence>
<dbReference type="RefSeq" id="WP_026294046.1">
    <property type="nucleotide sequence ID" value="NZ_BAQD01000015.1"/>
</dbReference>
<feature type="transmembrane region" description="Helical" evidence="11">
    <location>
        <begin position="100"/>
        <end position="125"/>
    </location>
</feature>
<dbReference type="InterPro" id="IPR001478">
    <property type="entry name" value="PDZ"/>
</dbReference>
<dbReference type="CDD" id="cd23081">
    <property type="entry name" value="cpPDZ_EcRseP-like"/>
    <property type="match status" value="1"/>
</dbReference>
<dbReference type="Pfam" id="PF17820">
    <property type="entry name" value="PDZ_6"/>
    <property type="match status" value="1"/>
</dbReference>
<dbReference type="SUPFAM" id="SSF50156">
    <property type="entry name" value="PDZ domain-like"/>
    <property type="match status" value="1"/>
</dbReference>
<dbReference type="EMBL" id="BAQD01000015">
    <property type="protein sequence ID" value="GBQ06809.1"/>
    <property type="molecule type" value="Genomic_DNA"/>
</dbReference>
<accession>A0ABQ0NZM3</accession>
<keyword evidence="14" id="KW-1185">Reference proteome</keyword>
<feature type="domain" description="PDZ" evidence="12">
    <location>
        <begin position="134"/>
        <end position="170"/>
    </location>
</feature>
<keyword evidence="10 11" id="KW-0472">Membrane</keyword>
<evidence type="ECO:0000259" key="12">
    <source>
        <dbReference type="PROSITE" id="PS50106"/>
    </source>
</evidence>